<keyword evidence="4" id="KW-1185">Reference proteome</keyword>
<sequence length="365" mass="41976">MFISSFLFILKIIVGIFGKIEKIILDKQVSKGMGKGMKISKISTHRAPLMGFAMIMIIIFHTDIIYPHWLDLIKNFGDFGVNLFFAISGFSMCYAWKKNPDTKVFLKNRLLRILVTVLPVSILWNLFAIATKETTIASAVLKILTLQYWIDGNLFQWFVSAIIVFYLITPLWMKLYDRNRSICFVATFLIILISCIIASMGMFNHTEGFVFRIPAYFIGLVLGKIVNREKELSVYINIAFIVLLIISIVGSWIIRFDTLLYPWKYLIYVFLTLPVLFILAAFFDLIKGKLFYKICGLGGVITLETYLFQEKILKVVHFVCDKINNTFDAKNIIINIVTIILTIVVAVVYHKIVNKVTLTLRNKNK</sequence>
<dbReference type="Proteomes" id="UP000184278">
    <property type="component" value="Unassembled WGS sequence"/>
</dbReference>
<keyword evidence="3" id="KW-0808">Transferase</keyword>
<feature type="transmembrane region" description="Helical" evidence="1">
    <location>
        <begin position="290"/>
        <end position="308"/>
    </location>
</feature>
<feature type="transmembrane region" description="Helical" evidence="1">
    <location>
        <begin position="6"/>
        <end position="25"/>
    </location>
</feature>
<feature type="transmembrane region" description="Helical" evidence="1">
    <location>
        <begin position="46"/>
        <end position="67"/>
    </location>
</feature>
<keyword evidence="1" id="KW-1133">Transmembrane helix</keyword>
<feature type="transmembrane region" description="Helical" evidence="1">
    <location>
        <begin position="332"/>
        <end position="353"/>
    </location>
</feature>
<gene>
    <name evidence="3" type="ORF">SAMN02745229_00705</name>
</gene>
<feature type="domain" description="Acyltransferase 3" evidence="2">
    <location>
        <begin position="51"/>
        <end position="349"/>
    </location>
</feature>
<keyword evidence="3" id="KW-0012">Acyltransferase</keyword>
<dbReference type="EMBL" id="FQXK01000005">
    <property type="protein sequence ID" value="SHH57420.1"/>
    <property type="molecule type" value="Genomic_DNA"/>
</dbReference>
<evidence type="ECO:0000313" key="3">
    <source>
        <dbReference type="EMBL" id="SHH57420.1"/>
    </source>
</evidence>
<reference evidence="4" key="1">
    <citation type="submission" date="2016-11" db="EMBL/GenBank/DDBJ databases">
        <authorList>
            <person name="Varghese N."/>
            <person name="Submissions S."/>
        </authorList>
    </citation>
    <scope>NUCLEOTIDE SEQUENCE [LARGE SCALE GENOMIC DNA]</scope>
    <source>
        <strain evidence="4">DSM 3071</strain>
    </source>
</reference>
<dbReference type="AlphaFoldDB" id="A0A1M5U3H4"/>
<accession>A0A1M5U3H4</accession>
<keyword evidence="1" id="KW-0812">Transmembrane</keyword>
<dbReference type="GO" id="GO:0016747">
    <property type="term" value="F:acyltransferase activity, transferring groups other than amino-acyl groups"/>
    <property type="evidence" value="ECO:0007669"/>
    <property type="project" value="InterPro"/>
</dbReference>
<dbReference type="Pfam" id="PF01757">
    <property type="entry name" value="Acyl_transf_3"/>
    <property type="match status" value="1"/>
</dbReference>
<feature type="transmembrane region" description="Helical" evidence="1">
    <location>
        <begin position="79"/>
        <end position="97"/>
    </location>
</feature>
<dbReference type="InterPro" id="IPR002656">
    <property type="entry name" value="Acyl_transf_3_dom"/>
</dbReference>
<evidence type="ECO:0000313" key="4">
    <source>
        <dbReference type="Proteomes" id="UP000184278"/>
    </source>
</evidence>
<name>A0A1M5U3H4_BUTFI</name>
<feature type="transmembrane region" description="Helical" evidence="1">
    <location>
        <begin position="109"/>
        <end position="130"/>
    </location>
</feature>
<keyword evidence="1" id="KW-0472">Membrane</keyword>
<evidence type="ECO:0000259" key="2">
    <source>
        <dbReference type="Pfam" id="PF01757"/>
    </source>
</evidence>
<dbReference type="OrthoDB" id="9806160at2"/>
<feature type="transmembrane region" description="Helical" evidence="1">
    <location>
        <begin position="209"/>
        <end position="227"/>
    </location>
</feature>
<feature type="transmembrane region" description="Helical" evidence="1">
    <location>
        <begin position="265"/>
        <end position="283"/>
    </location>
</feature>
<protein>
    <submittedName>
        <fullName evidence="3">Peptidoglycan/LPS O-acetylase OafA/YrhL, contains acyltransferase and SGNH-hydrolase domains</fullName>
    </submittedName>
</protein>
<feature type="transmembrane region" description="Helical" evidence="1">
    <location>
        <begin position="234"/>
        <end position="253"/>
    </location>
</feature>
<proteinExistence type="predicted"/>
<keyword evidence="3" id="KW-0378">Hydrolase</keyword>
<evidence type="ECO:0000256" key="1">
    <source>
        <dbReference type="SAM" id="Phobius"/>
    </source>
</evidence>
<feature type="transmembrane region" description="Helical" evidence="1">
    <location>
        <begin position="182"/>
        <end position="203"/>
    </location>
</feature>
<dbReference type="GO" id="GO:0016787">
    <property type="term" value="F:hydrolase activity"/>
    <property type="evidence" value="ECO:0007669"/>
    <property type="project" value="UniProtKB-KW"/>
</dbReference>
<dbReference type="STRING" id="1121131.SAMN02745229_00705"/>
<feature type="transmembrane region" description="Helical" evidence="1">
    <location>
        <begin position="154"/>
        <end position="173"/>
    </location>
</feature>
<organism evidence="3 4">
    <name type="scientific">Butyrivibrio fibrisolvens DSM 3071</name>
    <dbReference type="NCBI Taxonomy" id="1121131"/>
    <lineage>
        <taxon>Bacteria</taxon>
        <taxon>Bacillati</taxon>
        <taxon>Bacillota</taxon>
        <taxon>Clostridia</taxon>
        <taxon>Lachnospirales</taxon>
        <taxon>Lachnospiraceae</taxon>
        <taxon>Butyrivibrio</taxon>
    </lineage>
</organism>